<name>A0ABT2NHA5_9RHOB</name>
<organism evidence="8 9">
    <name type="scientific">Albidovulum sediminis</name>
    <dbReference type="NCBI Taxonomy" id="3066345"/>
    <lineage>
        <taxon>Bacteria</taxon>
        <taxon>Pseudomonadati</taxon>
        <taxon>Pseudomonadota</taxon>
        <taxon>Alphaproteobacteria</taxon>
        <taxon>Rhodobacterales</taxon>
        <taxon>Paracoccaceae</taxon>
        <taxon>Albidovulum</taxon>
    </lineage>
</organism>
<dbReference type="Gene3D" id="3.40.1190.20">
    <property type="match status" value="1"/>
</dbReference>
<evidence type="ECO:0000256" key="6">
    <source>
        <dbReference type="PIRNR" id="PIRNR000535"/>
    </source>
</evidence>
<evidence type="ECO:0000256" key="3">
    <source>
        <dbReference type="ARBA" id="ARBA00022741"/>
    </source>
</evidence>
<dbReference type="InterPro" id="IPR017583">
    <property type="entry name" value="Tagatose/fructose_Pkinase"/>
</dbReference>
<evidence type="ECO:0000256" key="5">
    <source>
        <dbReference type="ARBA" id="ARBA00022840"/>
    </source>
</evidence>
<dbReference type="PIRSF" id="PIRSF000535">
    <property type="entry name" value="1PFK/6PFK/LacC"/>
    <property type="match status" value="1"/>
</dbReference>
<evidence type="ECO:0000259" key="7">
    <source>
        <dbReference type="Pfam" id="PF00294"/>
    </source>
</evidence>
<protein>
    <recommendedName>
        <fullName evidence="6">Phosphofructokinase</fullName>
    </recommendedName>
</protein>
<dbReference type="NCBIfam" id="TIGR03168">
    <property type="entry name" value="1-PFK"/>
    <property type="match status" value="1"/>
</dbReference>
<dbReference type="PANTHER" id="PTHR46566:SF2">
    <property type="entry name" value="ATP-DEPENDENT 6-PHOSPHOFRUCTOKINASE ISOZYME 2"/>
    <property type="match status" value="1"/>
</dbReference>
<keyword evidence="4 8" id="KW-0418">Kinase</keyword>
<accession>A0ABT2NHA5</accession>
<dbReference type="GO" id="GO:0016301">
    <property type="term" value="F:kinase activity"/>
    <property type="evidence" value="ECO:0007669"/>
    <property type="project" value="UniProtKB-KW"/>
</dbReference>
<keyword evidence="3" id="KW-0547">Nucleotide-binding</keyword>
<dbReference type="PANTHER" id="PTHR46566">
    <property type="entry name" value="1-PHOSPHOFRUCTOKINASE-RELATED"/>
    <property type="match status" value="1"/>
</dbReference>
<dbReference type="PROSITE" id="PS00583">
    <property type="entry name" value="PFKB_KINASES_1"/>
    <property type="match status" value="1"/>
</dbReference>
<sequence>MLPVVTLTLNPALDLAVETAKVVPGPKLRCTAPAVHPGGGGINVSRVIRRLGGRTLAIAALGGATGDRLAALLEREGVALAPLPCRGETREGLTVTDAGTGQQFRFVLPGPAWRRRDADSALSAAVAAVGAGQFLVLSGSLPPGVPADFALHLARRMARKGALLAVDTSGAALAAAIAGQARLALLRLDAAEAEAQAGSALATARDSADYAQSLVKGGAADRVVLARGAEGSVMAGPEGRFLVRAPAVPVQSRIGAGDSFMAAMVLALARGRPPVRALQEGMAAASAAVMTPATELCRATDVRRLIAACPVEPV</sequence>
<evidence type="ECO:0000313" key="8">
    <source>
        <dbReference type="EMBL" id="MCT8328302.1"/>
    </source>
</evidence>
<dbReference type="EMBL" id="JAOCQF010000001">
    <property type="protein sequence ID" value="MCT8328302.1"/>
    <property type="molecule type" value="Genomic_DNA"/>
</dbReference>
<dbReference type="InterPro" id="IPR011611">
    <property type="entry name" value="PfkB_dom"/>
</dbReference>
<comment type="similarity">
    <text evidence="1 6">Belongs to the carbohydrate kinase PfkB family.</text>
</comment>
<keyword evidence="9" id="KW-1185">Reference proteome</keyword>
<feature type="domain" description="Carbohydrate kinase PfkB" evidence="7">
    <location>
        <begin position="21"/>
        <end position="297"/>
    </location>
</feature>
<keyword evidence="5" id="KW-0067">ATP-binding</keyword>
<dbReference type="SUPFAM" id="SSF53613">
    <property type="entry name" value="Ribokinase-like"/>
    <property type="match status" value="1"/>
</dbReference>
<dbReference type="CDD" id="cd01164">
    <property type="entry name" value="FruK_PfkB_like"/>
    <property type="match status" value="1"/>
</dbReference>
<proteinExistence type="inferred from homology"/>
<comment type="caution">
    <text evidence="8">The sequence shown here is derived from an EMBL/GenBank/DDBJ whole genome shotgun (WGS) entry which is preliminary data.</text>
</comment>
<evidence type="ECO:0000313" key="9">
    <source>
        <dbReference type="Proteomes" id="UP001205601"/>
    </source>
</evidence>
<evidence type="ECO:0000256" key="4">
    <source>
        <dbReference type="ARBA" id="ARBA00022777"/>
    </source>
</evidence>
<dbReference type="Proteomes" id="UP001205601">
    <property type="component" value="Unassembled WGS sequence"/>
</dbReference>
<evidence type="ECO:0000256" key="1">
    <source>
        <dbReference type="ARBA" id="ARBA00010688"/>
    </source>
</evidence>
<gene>
    <name evidence="8" type="ORF">N5I32_02120</name>
</gene>
<evidence type="ECO:0000256" key="2">
    <source>
        <dbReference type="ARBA" id="ARBA00022679"/>
    </source>
</evidence>
<dbReference type="InterPro" id="IPR029056">
    <property type="entry name" value="Ribokinase-like"/>
</dbReference>
<keyword evidence="2 6" id="KW-0808">Transferase</keyword>
<dbReference type="Pfam" id="PF00294">
    <property type="entry name" value="PfkB"/>
    <property type="match status" value="1"/>
</dbReference>
<dbReference type="InterPro" id="IPR002173">
    <property type="entry name" value="Carboh/pur_kinase_PfkB_CS"/>
</dbReference>
<reference evidence="9" key="1">
    <citation type="submission" date="2023-07" db="EMBL/GenBank/DDBJ databases">
        <title>Defluviimonas sediminis sp. nov., isolated from mangrove sediment.</title>
        <authorList>
            <person name="Liu L."/>
            <person name="Li J."/>
            <person name="Huang Y."/>
            <person name="Pan J."/>
            <person name="Li M."/>
        </authorList>
    </citation>
    <scope>NUCLEOTIDE SEQUENCE [LARGE SCALE GENOMIC DNA]</scope>
    <source>
        <strain evidence="9">FT324</strain>
    </source>
</reference>